<feature type="domain" description="Rhodopsin" evidence="8">
    <location>
        <begin position="22"/>
        <end position="274"/>
    </location>
</feature>
<evidence type="ECO:0000256" key="6">
    <source>
        <dbReference type="SAM" id="MobiDB-lite"/>
    </source>
</evidence>
<feature type="region of interest" description="Disordered" evidence="6">
    <location>
        <begin position="347"/>
        <end position="422"/>
    </location>
</feature>
<comment type="subcellular location">
    <subcellularLocation>
        <location evidence="1">Membrane</location>
        <topology evidence="1">Multi-pass membrane protein</topology>
    </subcellularLocation>
</comment>
<dbReference type="Proteomes" id="UP001521116">
    <property type="component" value="Unassembled WGS sequence"/>
</dbReference>
<accession>A0ABR3T974</accession>
<dbReference type="InterPro" id="IPR049326">
    <property type="entry name" value="Rhodopsin_dom_fungi"/>
</dbReference>
<feature type="transmembrane region" description="Helical" evidence="7">
    <location>
        <begin position="12"/>
        <end position="29"/>
    </location>
</feature>
<dbReference type="PANTHER" id="PTHR33048:SF2">
    <property type="entry name" value="SRPK"/>
    <property type="match status" value="1"/>
</dbReference>
<feature type="transmembrane region" description="Helical" evidence="7">
    <location>
        <begin position="98"/>
        <end position="115"/>
    </location>
</feature>
<feature type="transmembrane region" description="Helical" evidence="7">
    <location>
        <begin position="179"/>
        <end position="204"/>
    </location>
</feature>
<proteinExistence type="inferred from homology"/>
<evidence type="ECO:0000259" key="8">
    <source>
        <dbReference type="Pfam" id="PF20684"/>
    </source>
</evidence>
<evidence type="ECO:0000313" key="9">
    <source>
        <dbReference type="EMBL" id="KAL1636047.1"/>
    </source>
</evidence>
<evidence type="ECO:0000256" key="2">
    <source>
        <dbReference type="ARBA" id="ARBA00022692"/>
    </source>
</evidence>
<evidence type="ECO:0000313" key="10">
    <source>
        <dbReference type="Proteomes" id="UP001521116"/>
    </source>
</evidence>
<evidence type="ECO:0000256" key="3">
    <source>
        <dbReference type="ARBA" id="ARBA00022989"/>
    </source>
</evidence>
<comment type="similarity">
    <text evidence="5">Belongs to the SAT4 family.</text>
</comment>
<feature type="transmembrane region" description="Helical" evidence="7">
    <location>
        <begin position="41"/>
        <end position="65"/>
    </location>
</feature>
<comment type="caution">
    <text evidence="9">The sequence shown here is derived from an EMBL/GenBank/DDBJ whole genome shotgun (WGS) entry which is preliminary data.</text>
</comment>
<feature type="transmembrane region" description="Helical" evidence="7">
    <location>
        <begin position="135"/>
        <end position="159"/>
    </location>
</feature>
<feature type="region of interest" description="Disordered" evidence="6">
    <location>
        <begin position="466"/>
        <end position="485"/>
    </location>
</feature>
<name>A0ABR3T974_9PEZI</name>
<dbReference type="Pfam" id="PF20684">
    <property type="entry name" value="Fung_rhodopsin"/>
    <property type="match status" value="1"/>
</dbReference>
<feature type="region of interest" description="Disordered" evidence="6">
    <location>
        <begin position="290"/>
        <end position="315"/>
    </location>
</feature>
<keyword evidence="3 7" id="KW-1133">Transmembrane helix</keyword>
<gene>
    <name evidence="9" type="ORF">SLS56_001399</name>
</gene>
<organism evidence="9 10">
    <name type="scientific">Neofusicoccum ribis</name>
    <dbReference type="NCBI Taxonomy" id="45134"/>
    <lineage>
        <taxon>Eukaryota</taxon>
        <taxon>Fungi</taxon>
        <taxon>Dikarya</taxon>
        <taxon>Ascomycota</taxon>
        <taxon>Pezizomycotina</taxon>
        <taxon>Dothideomycetes</taxon>
        <taxon>Dothideomycetes incertae sedis</taxon>
        <taxon>Botryosphaeriales</taxon>
        <taxon>Botryosphaeriaceae</taxon>
        <taxon>Neofusicoccum</taxon>
    </lineage>
</organism>
<reference evidence="9 10" key="1">
    <citation type="submission" date="2024-02" db="EMBL/GenBank/DDBJ databases">
        <title>De novo assembly and annotation of 12 fungi associated with fruit tree decline syndrome in Ontario, Canada.</title>
        <authorList>
            <person name="Sulman M."/>
            <person name="Ellouze W."/>
            <person name="Ilyukhin E."/>
        </authorList>
    </citation>
    <scope>NUCLEOTIDE SEQUENCE [LARGE SCALE GENOMIC DNA]</scope>
    <source>
        <strain evidence="9 10">M1-105</strain>
    </source>
</reference>
<keyword evidence="10" id="KW-1185">Reference proteome</keyword>
<keyword evidence="4 7" id="KW-0472">Membrane</keyword>
<sequence>MADSFTTEAFTLLGVGIVVIALRTVARATSVGIGGFQFDDYLMLVAAVIYSLETATAYVVGGWWLGLANNGMTDEQRRTLDPASHEYHLRVGGSKTQLVGWSLYTLLLWTLKLCMCHFYSRLSSGIYHLELRVKIGYVLIGVTYIATELSILLGCQPFSNNWQINPDPGNYCQPAISKIDLYVTVILNVLTDLFLMSIPMPMLWGANLKLKRKLSLIIIFGGGVFVMMAGILRCVLIIQDPINGAQAAGSWACRETFVAVVIGNAPMIYPLFRRGIEKVYSTSGLSRVVHSSSRNNEPRGSVHLRSSLSKPARRGKLRSVNALPTTFNDEAMAGWDSKERIIEETRAVDGGGAGGRGDGASSAASGDVSRRLSEIGEGVEADDQTSRHRRAASSTKGGGGGGGRDRSASRSRSRAASAAASINTGLRSARGSLRGSLIVSRTESRADGASSALGGITVTKEAHITTEERGEAQTRTPSPPQAGGYLLEAGEVVEVGRSETPFKYREEEGLEYTAYVGRGQAY</sequence>
<evidence type="ECO:0000256" key="5">
    <source>
        <dbReference type="ARBA" id="ARBA00038359"/>
    </source>
</evidence>
<dbReference type="PANTHER" id="PTHR33048">
    <property type="entry name" value="PTH11-LIKE INTEGRAL MEMBRANE PROTEIN (AFU_ORTHOLOGUE AFUA_5G11245)"/>
    <property type="match status" value="1"/>
</dbReference>
<dbReference type="EMBL" id="JAJVDC020000008">
    <property type="protein sequence ID" value="KAL1636047.1"/>
    <property type="molecule type" value="Genomic_DNA"/>
</dbReference>
<evidence type="ECO:0000256" key="7">
    <source>
        <dbReference type="SAM" id="Phobius"/>
    </source>
</evidence>
<protein>
    <recommendedName>
        <fullName evidence="8">Rhodopsin domain-containing protein</fullName>
    </recommendedName>
</protein>
<dbReference type="InterPro" id="IPR052337">
    <property type="entry name" value="SAT4-like"/>
</dbReference>
<evidence type="ECO:0000256" key="1">
    <source>
        <dbReference type="ARBA" id="ARBA00004141"/>
    </source>
</evidence>
<feature type="compositionally biased region" description="Gly residues" evidence="6">
    <location>
        <begin position="349"/>
        <end position="358"/>
    </location>
</feature>
<evidence type="ECO:0000256" key="4">
    <source>
        <dbReference type="ARBA" id="ARBA00023136"/>
    </source>
</evidence>
<feature type="transmembrane region" description="Helical" evidence="7">
    <location>
        <begin position="216"/>
        <end position="238"/>
    </location>
</feature>
<keyword evidence="2 7" id="KW-0812">Transmembrane</keyword>